<evidence type="ECO:0000256" key="6">
    <source>
        <dbReference type="ARBA" id="ARBA00022840"/>
    </source>
</evidence>
<keyword evidence="6 7" id="KW-0067">ATP-binding</keyword>
<keyword evidence="5 10" id="KW-0418">Kinase</keyword>
<keyword evidence="8" id="KW-1133">Transmembrane helix</keyword>
<evidence type="ECO:0000256" key="8">
    <source>
        <dbReference type="SAM" id="Phobius"/>
    </source>
</evidence>
<proteinExistence type="predicted"/>
<evidence type="ECO:0000313" key="10">
    <source>
        <dbReference type="EMBL" id="MBU3067257.1"/>
    </source>
</evidence>
<dbReference type="SUPFAM" id="SSF56112">
    <property type="entry name" value="Protein kinase-like (PK-like)"/>
    <property type="match status" value="1"/>
</dbReference>
<dbReference type="InterPro" id="IPR011009">
    <property type="entry name" value="Kinase-like_dom_sf"/>
</dbReference>
<dbReference type="PANTHER" id="PTHR43289">
    <property type="entry name" value="MITOGEN-ACTIVATED PROTEIN KINASE KINASE KINASE 20-RELATED"/>
    <property type="match status" value="1"/>
</dbReference>
<evidence type="ECO:0000259" key="9">
    <source>
        <dbReference type="PROSITE" id="PS50011"/>
    </source>
</evidence>
<dbReference type="SMART" id="SM00220">
    <property type="entry name" value="S_TKc"/>
    <property type="match status" value="1"/>
</dbReference>
<sequence length="486" mass="51492">MLNEGDVFAGYTIRGVLGRGGMGSVYLAQHPRLPRLVALKLLNRELFADDEMRARFEREADVVANLDHPGIVTVFDRGVEAGQPWISMPYIEGVDAASVDPVGYPPQRAVQIIGHIAAALDYAHAKGVLHRDVKPANILLANAAGGERVFLTDFGIARLRDDASHLTQTGSVNATITFASPEQLSGIALDGRADQYSLACTLFWLLTGRTPFQSTNTAAVIAGHLQQPPPPIRAIRPDLPPALESVLARGLAKRPEERFASCTEFATAAWHALTVPNFAASRPVDPAIGAGAQSVRSASRKRVVIGVCTGLVIALAVGIGVTVTVFASSGPSKSAVSTSSAAPTSAANVAWNPCSISDTDARAAGLNPEKKTPDVGADKKGGKTTCTWLSDDWYMLEIDSIAGHTFPESFDLENLLNPQNVTVGGRPAVLFHRTNDPDYCTIGFDIPDNPIYFGAAAKLSTDHKGDICAEATRMASVLVKDLPAAK</sequence>
<dbReference type="Pfam" id="PF00069">
    <property type="entry name" value="Pkinase"/>
    <property type="match status" value="1"/>
</dbReference>
<protein>
    <recommendedName>
        <fullName evidence="1">non-specific serine/threonine protein kinase</fullName>
        <ecNumber evidence="1">2.7.11.1</ecNumber>
    </recommendedName>
</protein>
<evidence type="ECO:0000256" key="4">
    <source>
        <dbReference type="ARBA" id="ARBA00022741"/>
    </source>
</evidence>
<feature type="domain" description="Protein kinase" evidence="9">
    <location>
        <begin position="11"/>
        <end position="274"/>
    </location>
</feature>
<evidence type="ECO:0000256" key="2">
    <source>
        <dbReference type="ARBA" id="ARBA00022527"/>
    </source>
</evidence>
<feature type="binding site" evidence="7">
    <location>
        <position position="40"/>
    </location>
    <ligand>
        <name>ATP</name>
        <dbReference type="ChEBI" id="CHEBI:30616"/>
    </ligand>
</feature>
<comment type="caution">
    <text evidence="10">The sequence shown here is derived from an EMBL/GenBank/DDBJ whole genome shotgun (WGS) entry which is preliminary data.</text>
</comment>
<feature type="transmembrane region" description="Helical" evidence="8">
    <location>
        <begin position="303"/>
        <end position="327"/>
    </location>
</feature>
<reference evidence="10 11" key="1">
    <citation type="submission" date="2021-06" db="EMBL/GenBank/DDBJ databases">
        <title>Actinomycetes sequencing.</title>
        <authorList>
            <person name="Shan Q."/>
        </authorList>
    </citation>
    <scope>NUCLEOTIDE SEQUENCE [LARGE SCALE GENOMIC DNA]</scope>
    <source>
        <strain evidence="10 11">NEAU-G5</strain>
    </source>
</reference>
<evidence type="ECO:0000256" key="7">
    <source>
        <dbReference type="PROSITE-ProRule" id="PRU10141"/>
    </source>
</evidence>
<dbReference type="Pfam" id="PF12079">
    <property type="entry name" value="DUF3558"/>
    <property type="match status" value="1"/>
</dbReference>
<evidence type="ECO:0000256" key="3">
    <source>
        <dbReference type="ARBA" id="ARBA00022679"/>
    </source>
</evidence>
<dbReference type="EMBL" id="JAHKNI010000020">
    <property type="protein sequence ID" value="MBU3067257.1"/>
    <property type="molecule type" value="Genomic_DNA"/>
</dbReference>
<keyword evidence="4 7" id="KW-0547">Nucleotide-binding</keyword>
<evidence type="ECO:0000256" key="5">
    <source>
        <dbReference type="ARBA" id="ARBA00022777"/>
    </source>
</evidence>
<dbReference type="PROSITE" id="PS00108">
    <property type="entry name" value="PROTEIN_KINASE_ST"/>
    <property type="match status" value="1"/>
</dbReference>
<dbReference type="Gene3D" id="1.10.510.10">
    <property type="entry name" value="Transferase(Phosphotransferase) domain 1"/>
    <property type="match status" value="1"/>
</dbReference>
<dbReference type="EC" id="2.7.11.1" evidence="1"/>
<keyword evidence="3" id="KW-0808">Transferase</keyword>
<dbReference type="CDD" id="cd14014">
    <property type="entry name" value="STKc_PknB_like"/>
    <property type="match status" value="1"/>
</dbReference>
<dbReference type="RefSeq" id="WP_215923345.1">
    <property type="nucleotide sequence ID" value="NZ_JAHKNI010000020.1"/>
</dbReference>
<dbReference type="GO" id="GO:0016301">
    <property type="term" value="F:kinase activity"/>
    <property type="evidence" value="ECO:0007669"/>
    <property type="project" value="UniProtKB-KW"/>
</dbReference>
<dbReference type="InterPro" id="IPR000719">
    <property type="entry name" value="Prot_kinase_dom"/>
</dbReference>
<keyword evidence="8" id="KW-0812">Transmembrane</keyword>
<dbReference type="Gene3D" id="3.30.200.20">
    <property type="entry name" value="Phosphorylase Kinase, domain 1"/>
    <property type="match status" value="1"/>
</dbReference>
<dbReference type="Proteomes" id="UP000733379">
    <property type="component" value="Unassembled WGS sequence"/>
</dbReference>
<dbReference type="PANTHER" id="PTHR43289:SF6">
    <property type="entry name" value="SERINE_THREONINE-PROTEIN KINASE NEKL-3"/>
    <property type="match status" value="1"/>
</dbReference>
<dbReference type="InterPro" id="IPR024520">
    <property type="entry name" value="DUF3558"/>
</dbReference>
<dbReference type="InterPro" id="IPR008271">
    <property type="entry name" value="Ser/Thr_kinase_AS"/>
</dbReference>
<evidence type="ECO:0000256" key="1">
    <source>
        <dbReference type="ARBA" id="ARBA00012513"/>
    </source>
</evidence>
<evidence type="ECO:0000313" key="11">
    <source>
        <dbReference type="Proteomes" id="UP000733379"/>
    </source>
</evidence>
<dbReference type="InterPro" id="IPR017441">
    <property type="entry name" value="Protein_kinase_ATP_BS"/>
</dbReference>
<keyword evidence="8" id="KW-0472">Membrane</keyword>
<accession>A0ABS6BAC7</accession>
<name>A0ABS6BAC7_9NOCA</name>
<gene>
    <name evidence="10" type="ORF">KO481_37775</name>
</gene>
<dbReference type="PROSITE" id="PS00107">
    <property type="entry name" value="PROTEIN_KINASE_ATP"/>
    <property type="match status" value="1"/>
</dbReference>
<keyword evidence="11" id="KW-1185">Reference proteome</keyword>
<keyword evidence="2" id="KW-0723">Serine/threonine-protein kinase</keyword>
<dbReference type="PROSITE" id="PS50011">
    <property type="entry name" value="PROTEIN_KINASE_DOM"/>
    <property type="match status" value="1"/>
</dbReference>
<organism evidence="10 11">
    <name type="scientific">Nocardia albiluteola</name>
    <dbReference type="NCBI Taxonomy" id="2842303"/>
    <lineage>
        <taxon>Bacteria</taxon>
        <taxon>Bacillati</taxon>
        <taxon>Actinomycetota</taxon>
        <taxon>Actinomycetes</taxon>
        <taxon>Mycobacteriales</taxon>
        <taxon>Nocardiaceae</taxon>
        <taxon>Nocardia</taxon>
    </lineage>
</organism>